<evidence type="ECO:0000256" key="5">
    <source>
        <dbReference type="SAM" id="Phobius"/>
    </source>
</evidence>
<keyword evidence="3 5" id="KW-1133">Transmembrane helix</keyword>
<feature type="domain" description="Major facilitator superfamily (MFS) profile" evidence="6">
    <location>
        <begin position="26"/>
        <end position="510"/>
    </location>
</feature>
<dbReference type="CDD" id="cd17321">
    <property type="entry name" value="MFS_MMR_MDR_like"/>
    <property type="match status" value="1"/>
</dbReference>
<keyword evidence="8" id="KW-1185">Reference proteome</keyword>
<comment type="caution">
    <text evidence="7">The sequence shown here is derived from an EMBL/GenBank/DDBJ whole genome shotgun (WGS) entry which is preliminary data.</text>
</comment>
<dbReference type="Gene3D" id="1.20.1720.10">
    <property type="entry name" value="Multidrug resistance protein D"/>
    <property type="match status" value="1"/>
</dbReference>
<gene>
    <name evidence="7" type="ORF">HGA08_27595</name>
</gene>
<feature type="transmembrane region" description="Helical" evidence="5">
    <location>
        <begin position="178"/>
        <end position="200"/>
    </location>
</feature>
<dbReference type="EMBL" id="JAAXOP010000022">
    <property type="protein sequence ID" value="NKY53964.1"/>
    <property type="molecule type" value="Genomic_DNA"/>
</dbReference>
<dbReference type="InterPro" id="IPR020846">
    <property type="entry name" value="MFS_dom"/>
</dbReference>
<reference evidence="7 8" key="1">
    <citation type="submission" date="2020-04" db="EMBL/GenBank/DDBJ databases">
        <title>MicrobeNet Type strains.</title>
        <authorList>
            <person name="Nicholson A.C."/>
        </authorList>
    </citation>
    <scope>NUCLEOTIDE SEQUENCE [LARGE SCALE GENOMIC DNA]</scope>
    <source>
        <strain evidence="7 8">JCM 12354</strain>
    </source>
</reference>
<dbReference type="Gene3D" id="1.20.1250.20">
    <property type="entry name" value="MFS general substrate transporter like domains"/>
    <property type="match status" value="1"/>
</dbReference>
<feature type="transmembrane region" description="Helical" evidence="5">
    <location>
        <begin position="116"/>
        <end position="138"/>
    </location>
</feature>
<dbReference type="Proteomes" id="UP000565711">
    <property type="component" value="Unassembled WGS sequence"/>
</dbReference>
<feature type="transmembrane region" description="Helical" evidence="5">
    <location>
        <begin position="68"/>
        <end position="84"/>
    </location>
</feature>
<sequence>MGGLVAVPQIDSIPVPARLSGGQRWTLVVSCVSVGLVIASMAALYGALPQIAESTGATQAQLTWVVDAYTLALACLVLAGGAVGDRYGRRIVLVSGLVIFAAGSAIPLFAESPAWVIAARGVAGVGAALVMPQTLSILTAGFPADKQGRAVGVWAGVAGSGGVIGLLGSGLLLQVFSWRAVFVALTAAATVLVLAALTLTESRDRDRPPVDVAGAVSSAAAVGVFVLALTAAPEHGWISPQVLTTLAAALAATAVFVFVESRVTHPLLPIRLLARRGFAAGVVSLALQFLVTFGLFYLIVQYFQLILGYSPLQSALALAPMAGPLVGLSLAAPWLCERAGLRVMTATGMSVIAAGLVLLSRIDTHTTYLYLLGPVLIMSAGLGLCAAPATAAIVADTPRAKHGIAAAVNDAAREIGAAIGIAVAGSVLAAGYHHRIQPALAQLPPPARGPVSDSLAAALAVADKAGPVARPLAEFARDAFLHGTHRATLALAGIAAAGAVVALIAPGPSYHPHPEDQP</sequence>
<organism evidence="7 8">
    <name type="scientific">Nocardia vermiculata</name>
    <dbReference type="NCBI Taxonomy" id="257274"/>
    <lineage>
        <taxon>Bacteria</taxon>
        <taxon>Bacillati</taxon>
        <taxon>Actinomycetota</taxon>
        <taxon>Actinomycetes</taxon>
        <taxon>Mycobacteriales</taxon>
        <taxon>Nocardiaceae</taxon>
        <taxon>Nocardia</taxon>
    </lineage>
</organism>
<keyword evidence="4 5" id="KW-0472">Membrane</keyword>
<evidence type="ECO:0000256" key="3">
    <source>
        <dbReference type="ARBA" id="ARBA00022989"/>
    </source>
</evidence>
<evidence type="ECO:0000313" key="7">
    <source>
        <dbReference type="EMBL" id="NKY53964.1"/>
    </source>
</evidence>
<keyword evidence="2 5" id="KW-0812">Transmembrane</keyword>
<dbReference type="PANTHER" id="PTHR42718">
    <property type="entry name" value="MAJOR FACILITATOR SUPERFAMILY MULTIDRUG TRANSPORTER MFSC"/>
    <property type="match status" value="1"/>
</dbReference>
<proteinExistence type="predicted"/>
<feature type="transmembrane region" description="Helical" evidence="5">
    <location>
        <begin position="315"/>
        <end position="336"/>
    </location>
</feature>
<feature type="transmembrane region" description="Helical" evidence="5">
    <location>
        <begin position="280"/>
        <end position="303"/>
    </location>
</feature>
<feature type="transmembrane region" description="Helical" evidence="5">
    <location>
        <begin position="487"/>
        <end position="505"/>
    </location>
</feature>
<dbReference type="GO" id="GO:0005886">
    <property type="term" value="C:plasma membrane"/>
    <property type="evidence" value="ECO:0007669"/>
    <property type="project" value="UniProtKB-SubCell"/>
</dbReference>
<feature type="transmembrane region" description="Helical" evidence="5">
    <location>
        <begin position="212"/>
        <end position="232"/>
    </location>
</feature>
<dbReference type="AlphaFoldDB" id="A0A846Y832"/>
<name>A0A846Y832_9NOCA</name>
<dbReference type="GO" id="GO:0022857">
    <property type="term" value="F:transmembrane transporter activity"/>
    <property type="evidence" value="ECO:0007669"/>
    <property type="project" value="InterPro"/>
</dbReference>
<feature type="transmembrane region" description="Helical" evidence="5">
    <location>
        <begin position="91"/>
        <end position="110"/>
    </location>
</feature>
<evidence type="ECO:0000256" key="2">
    <source>
        <dbReference type="ARBA" id="ARBA00022692"/>
    </source>
</evidence>
<evidence type="ECO:0000313" key="8">
    <source>
        <dbReference type="Proteomes" id="UP000565711"/>
    </source>
</evidence>
<feature type="transmembrane region" description="Helical" evidence="5">
    <location>
        <begin position="238"/>
        <end position="259"/>
    </location>
</feature>
<dbReference type="PANTHER" id="PTHR42718:SF42">
    <property type="entry name" value="EXPORT PROTEIN"/>
    <property type="match status" value="1"/>
</dbReference>
<protein>
    <submittedName>
        <fullName evidence="7">MFS transporter</fullName>
    </submittedName>
</protein>
<dbReference type="InterPro" id="IPR011701">
    <property type="entry name" value="MFS"/>
</dbReference>
<dbReference type="SUPFAM" id="SSF103473">
    <property type="entry name" value="MFS general substrate transporter"/>
    <property type="match status" value="1"/>
</dbReference>
<accession>A0A846Y832</accession>
<feature type="transmembrane region" description="Helical" evidence="5">
    <location>
        <begin position="150"/>
        <end position="172"/>
    </location>
</feature>
<evidence type="ECO:0000256" key="1">
    <source>
        <dbReference type="ARBA" id="ARBA00004651"/>
    </source>
</evidence>
<evidence type="ECO:0000259" key="6">
    <source>
        <dbReference type="PROSITE" id="PS50850"/>
    </source>
</evidence>
<feature type="transmembrane region" description="Helical" evidence="5">
    <location>
        <begin position="368"/>
        <end position="394"/>
    </location>
</feature>
<dbReference type="Pfam" id="PF07690">
    <property type="entry name" value="MFS_1"/>
    <property type="match status" value="1"/>
</dbReference>
<dbReference type="PROSITE" id="PS50850">
    <property type="entry name" value="MFS"/>
    <property type="match status" value="1"/>
</dbReference>
<feature type="transmembrane region" description="Helical" evidence="5">
    <location>
        <begin position="25"/>
        <end position="48"/>
    </location>
</feature>
<feature type="transmembrane region" description="Helical" evidence="5">
    <location>
        <begin position="343"/>
        <end position="362"/>
    </location>
</feature>
<evidence type="ECO:0000256" key="4">
    <source>
        <dbReference type="ARBA" id="ARBA00023136"/>
    </source>
</evidence>
<dbReference type="InterPro" id="IPR036259">
    <property type="entry name" value="MFS_trans_sf"/>
</dbReference>
<comment type="subcellular location">
    <subcellularLocation>
        <location evidence="1">Cell membrane</location>
        <topology evidence="1">Multi-pass membrane protein</topology>
    </subcellularLocation>
</comment>